<feature type="domain" description="PRD" evidence="1">
    <location>
        <begin position="13"/>
        <end position="120"/>
    </location>
</feature>
<gene>
    <name evidence="2" type="ORF">ATN88_02970</name>
</gene>
<reference evidence="2 3" key="1">
    <citation type="submission" date="2015-11" db="EMBL/GenBank/DDBJ databases">
        <title>Genomic Taxonomy of the Vibrionaceae.</title>
        <authorList>
            <person name="Gomez-Gil B."/>
            <person name="Enciso-Ibarra J."/>
        </authorList>
    </citation>
    <scope>NUCLEOTIDE SEQUENCE [LARGE SCALE GENOMIC DNA]</scope>
    <source>
        <strain evidence="2 3">CAIM 912</strain>
    </source>
</reference>
<keyword evidence="3" id="KW-1185">Reference proteome</keyword>
<accession>A0A135I8C1</accession>
<proteinExistence type="predicted"/>
<dbReference type="OrthoDB" id="6447514at2"/>
<dbReference type="PROSITE" id="PS51372">
    <property type="entry name" value="PRD_2"/>
    <property type="match status" value="1"/>
</dbReference>
<dbReference type="SUPFAM" id="SSF63520">
    <property type="entry name" value="PTS-regulatory domain, PRD"/>
    <property type="match status" value="1"/>
</dbReference>
<dbReference type="AlphaFoldDB" id="A0A135I8C1"/>
<dbReference type="Pfam" id="PF00874">
    <property type="entry name" value="PRD"/>
    <property type="match status" value="1"/>
</dbReference>
<evidence type="ECO:0000313" key="2">
    <source>
        <dbReference type="EMBL" id="KXF81644.1"/>
    </source>
</evidence>
<sequence length="120" mass="13142">MHERLNLLSQAKVISQEAAQGCTEVSDLLSARLGLASDNEQFQMAITHLARAYDRIQANTPVESGMDPELFEDVAGDPMFESISSLNDEIAEILAITVPESENTFMLSNLLSLHYAAAEE</sequence>
<dbReference type="InterPro" id="IPR036634">
    <property type="entry name" value="PRD_sf"/>
</dbReference>
<organism evidence="2 3">
    <name type="scientific">Enterovibrio coralii</name>
    <dbReference type="NCBI Taxonomy" id="294935"/>
    <lineage>
        <taxon>Bacteria</taxon>
        <taxon>Pseudomonadati</taxon>
        <taxon>Pseudomonadota</taxon>
        <taxon>Gammaproteobacteria</taxon>
        <taxon>Vibrionales</taxon>
        <taxon>Vibrionaceae</taxon>
        <taxon>Enterovibrio</taxon>
    </lineage>
</organism>
<dbReference type="RefSeq" id="WP_067417068.1">
    <property type="nucleotide sequence ID" value="NZ_LNTY01000034.1"/>
</dbReference>
<dbReference type="Gene3D" id="1.10.1790.10">
    <property type="entry name" value="PRD domain"/>
    <property type="match status" value="1"/>
</dbReference>
<dbReference type="EMBL" id="LNTY01000034">
    <property type="protein sequence ID" value="KXF81644.1"/>
    <property type="molecule type" value="Genomic_DNA"/>
</dbReference>
<dbReference type="GO" id="GO:0006355">
    <property type="term" value="P:regulation of DNA-templated transcription"/>
    <property type="evidence" value="ECO:0007669"/>
    <property type="project" value="InterPro"/>
</dbReference>
<dbReference type="Proteomes" id="UP000070529">
    <property type="component" value="Unassembled WGS sequence"/>
</dbReference>
<evidence type="ECO:0000259" key="1">
    <source>
        <dbReference type="PROSITE" id="PS51372"/>
    </source>
</evidence>
<dbReference type="STRING" id="294935.ATN88_02970"/>
<dbReference type="InterPro" id="IPR011608">
    <property type="entry name" value="PRD"/>
</dbReference>
<evidence type="ECO:0000313" key="3">
    <source>
        <dbReference type="Proteomes" id="UP000070529"/>
    </source>
</evidence>
<protein>
    <recommendedName>
        <fullName evidence="1">PRD domain-containing protein</fullName>
    </recommendedName>
</protein>
<comment type="caution">
    <text evidence="2">The sequence shown here is derived from an EMBL/GenBank/DDBJ whole genome shotgun (WGS) entry which is preliminary data.</text>
</comment>
<name>A0A135I8C1_9GAMM</name>